<feature type="transmembrane region" description="Helical" evidence="8">
    <location>
        <begin position="74"/>
        <end position="93"/>
    </location>
</feature>
<dbReference type="PROSITE" id="PS00855">
    <property type="entry name" value="SPASE_II"/>
    <property type="match status" value="1"/>
</dbReference>
<gene>
    <name evidence="9" type="primary">lspA_51</name>
    <name evidence="9" type="ORF">SDC9_193382</name>
</gene>
<dbReference type="GO" id="GO:0006508">
    <property type="term" value="P:proteolysis"/>
    <property type="evidence" value="ECO:0007669"/>
    <property type="project" value="UniProtKB-KW"/>
</dbReference>
<dbReference type="EMBL" id="VSSQ01105970">
    <property type="protein sequence ID" value="MPN45810.1"/>
    <property type="molecule type" value="Genomic_DNA"/>
</dbReference>
<dbReference type="GO" id="GO:0016020">
    <property type="term" value="C:membrane"/>
    <property type="evidence" value="ECO:0007669"/>
    <property type="project" value="InterPro"/>
</dbReference>
<evidence type="ECO:0000256" key="7">
    <source>
        <dbReference type="SAM" id="MobiDB-lite"/>
    </source>
</evidence>
<keyword evidence="2" id="KW-0645">Protease</keyword>
<organism evidence="9">
    <name type="scientific">bioreactor metagenome</name>
    <dbReference type="NCBI Taxonomy" id="1076179"/>
    <lineage>
        <taxon>unclassified sequences</taxon>
        <taxon>metagenomes</taxon>
        <taxon>ecological metagenomes</taxon>
    </lineage>
</organism>
<dbReference type="HAMAP" id="MF_00161">
    <property type="entry name" value="LspA"/>
    <property type="match status" value="1"/>
</dbReference>
<name>A0A645I3W4_9ZZZZ</name>
<protein>
    <submittedName>
        <fullName evidence="9">Lipoprotein signal peptidase</fullName>
        <ecNumber evidence="9">3.4.23.36</ecNumber>
    </submittedName>
</protein>
<evidence type="ECO:0000313" key="9">
    <source>
        <dbReference type="EMBL" id="MPN45810.1"/>
    </source>
</evidence>
<keyword evidence="1" id="KW-1003">Cell membrane</keyword>
<sequence length="173" mass="19211">MSKYLIHVNLSPVGTSLPLIDGFVQFTNVHNTGAAWGMLSGFRWLFIPMTLIVAGILLLIVIRFHKKLCVFSRVTLALLFSGAIGNFIDRLLLGYVRDFIDITPWFSFPVFNVADSALSIGCVFLVIDALFLKDQSLFDRVSLQLPKKEHSAGGSKNEEDGQPKETPSEENHA</sequence>
<keyword evidence="3 8" id="KW-0812">Transmembrane</keyword>
<keyword evidence="4 9" id="KW-0378">Hydrolase</keyword>
<dbReference type="AlphaFoldDB" id="A0A645I3W4"/>
<keyword evidence="6 8" id="KW-0472">Membrane</keyword>
<dbReference type="EC" id="3.4.23.36" evidence="9"/>
<dbReference type="Pfam" id="PF01252">
    <property type="entry name" value="Peptidase_A8"/>
    <property type="match status" value="1"/>
</dbReference>
<feature type="region of interest" description="Disordered" evidence="7">
    <location>
        <begin position="147"/>
        <end position="173"/>
    </location>
</feature>
<reference evidence="9" key="1">
    <citation type="submission" date="2019-08" db="EMBL/GenBank/DDBJ databases">
        <authorList>
            <person name="Kucharzyk K."/>
            <person name="Murdoch R.W."/>
            <person name="Higgins S."/>
            <person name="Loffler F."/>
        </authorList>
    </citation>
    <scope>NUCLEOTIDE SEQUENCE</scope>
</reference>
<accession>A0A645I3W4</accession>
<evidence type="ECO:0000256" key="8">
    <source>
        <dbReference type="SAM" id="Phobius"/>
    </source>
</evidence>
<comment type="caution">
    <text evidence="9">The sequence shown here is derived from an EMBL/GenBank/DDBJ whole genome shotgun (WGS) entry which is preliminary data.</text>
</comment>
<dbReference type="InterPro" id="IPR001872">
    <property type="entry name" value="Peptidase_A8"/>
</dbReference>
<feature type="transmembrane region" description="Helical" evidence="8">
    <location>
        <begin position="113"/>
        <end position="132"/>
    </location>
</feature>
<dbReference type="GO" id="GO:0004190">
    <property type="term" value="F:aspartic-type endopeptidase activity"/>
    <property type="evidence" value="ECO:0007669"/>
    <property type="project" value="UniProtKB-EC"/>
</dbReference>
<feature type="transmembrane region" description="Helical" evidence="8">
    <location>
        <begin position="42"/>
        <end position="62"/>
    </location>
</feature>
<proteinExistence type="inferred from homology"/>
<dbReference type="PANTHER" id="PTHR33695:SF1">
    <property type="entry name" value="LIPOPROTEIN SIGNAL PEPTIDASE"/>
    <property type="match status" value="1"/>
</dbReference>
<evidence type="ECO:0000256" key="6">
    <source>
        <dbReference type="ARBA" id="ARBA00023136"/>
    </source>
</evidence>
<dbReference type="PANTHER" id="PTHR33695">
    <property type="entry name" value="LIPOPROTEIN SIGNAL PEPTIDASE"/>
    <property type="match status" value="1"/>
</dbReference>
<evidence type="ECO:0000256" key="1">
    <source>
        <dbReference type="ARBA" id="ARBA00022475"/>
    </source>
</evidence>
<keyword evidence="5 8" id="KW-1133">Transmembrane helix</keyword>
<dbReference type="NCBIfam" id="TIGR00077">
    <property type="entry name" value="lspA"/>
    <property type="match status" value="1"/>
</dbReference>
<evidence type="ECO:0000256" key="3">
    <source>
        <dbReference type="ARBA" id="ARBA00022692"/>
    </source>
</evidence>
<evidence type="ECO:0000256" key="4">
    <source>
        <dbReference type="ARBA" id="ARBA00022801"/>
    </source>
</evidence>
<evidence type="ECO:0000256" key="5">
    <source>
        <dbReference type="ARBA" id="ARBA00022989"/>
    </source>
</evidence>
<keyword evidence="9" id="KW-0449">Lipoprotein</keyword>
<evidence type="ECO:0000256" key="2">
    <source>
        <dbReference type="ARBA" id="ARBA00022670"/>
    </source>
</evidence>
<dbReference type="PRINTS" id="PR00781">
    <property type="entry name" value="LIPOSIGPTASE"/>
</dbReference>